<evidence type="ECO:0000259" key="11">
    <source>
        <dbReference type="PROSITE" id="PS50262"/>
    </source>
</evidence>
<keyword evidence="2" id="KW-1003">Cell membrane</keyword>
<organism evidence="12 13">
    <name type="scientific">Strongylocentrotus purpuratus</name>
    <name type="common">Purple sea urchin</name>
    <dbReference type="NCBI Taxonomy" id="7668"/>
    <lineage>
        <taxon>Eukaryota</taxon>
        <taxon>Metazoa</taxon>
        <taxon>Echinodermata</taxon>
        <taxon>Eleutherozoa</taxon>
        <taxon>Echinozoa</taxon>
        <taxon>Echinoidea</taxon>
        <taxon>Euechinoidea</taxon>
        <taxon>Echinacea</taxon>
        <taxon>Camarodonta</taxon>
        <taxon>Echinidea</taxon>
        <taxon>Strongylocentrotidae</taxon>
        <taxon>Strongylocentrotus</taxon>
    </lineage>
</organism>
<comment type="subcellular location">
    <subcellularLocation>
        <location evidence="1">Cell membrane</location>
        <topology evidence="1">Multi-pass membrane protein</topology>
    </subcellularLocation>
</comment>
<keyword evidence="13" id="KW-1185">Reference proteome</keyword>
<evidence type="ECO:0000256" key="7">
    <source>
        <dbReference type="ARBA" id="ARBA00023170"/>
    </source>
</evidence>
<evidence type="ECO:0000256" key="1">
    <source>
        <dbReference type="ARBA" id="ARBA00004651"/>
    </source>
</evidence>
<dbReference type="InterPro" id="IPR017452">
    <property type="entry name" value="GPCR_Rhodpsn_7TM"/>
</dbReference>
<evidence type="ECO:0000313" key="12">
    <source>
        <dbReference type="EnsemblMetazoa" id="XP_030841830"/>
    </source>
</evidence>
<keyword evidence="8 9" id="KW-0807">Transducer</keyword>
<feature type="transmembrane region" description="Helical" evidence="10">
    <location>
        <begin position="310"/>
        <end position="332"/>
    </location>
</feature>
<keyword evidence="5 9" id="KW-0297">G-protein coupled receptor</keyword>
<evidence type="ECO:0000256" key="3">
    <source>
        <dbReference type="ARBA" id="ARBA00022692"/>
    </source>
</evidence>
<feature type="transmembrane region" description="Helical" evidence="10">
    <location>
        <begin position="93"/>
        <end position="114"/>
    </location>
</feature>
<dbReference type="PANTHER" id="PTHR24228:SF75">
    <property type="entry name" value="G-PROTEIN COUPLED RECEPTORS FAMILY 1 PROFILE DOMAIN-CONTAINING PROTEIN"/>
    <property type="match status" value="1"/>
</dbReference>
<keyword evidence="3 9" id="KW-0812">Transmembrane</keyword>
<dbReference type="OrthoDB" id="10044919at2759"/>
<dbReference type="Gene3D" id="1.20.1070.10">
    <property type="entry name" value="Rhodopsin 7-helix transmembrane proteins"/>
    <property type="match status" value="1"/>
</dbReference>
<dbReference type="InParanoid" id="A0A7M7NWM1"/>
<evidence type="ECO:0000256" key="4">
    <source>
        <dbReference type="ARBA" id="ARBA00022989"/>
    </source>
</evidence>
<dbReference type="OMA" id="IAMISAN"/>
<dbReference type="KEGG" id="spu:115924142"/>
<dbReference type="KEGG" id="spu:576409"/>
<dbReference type="PRINTS" id="PR00237">
    <property type="entry name" value="GPCRRHODOPSN"/>
</dbReference>
<feature type="transmembrane region" description="Helical" evidence="10">
    <location>
        <begin position="276"/>
        <end position="298"/>
    </location>
</feature>
<dbReference type="SUPFAM" id="SSF81321">
    <property type="entry name" value="Family A G protein-coupled receptor-like"/>
    <property type="match status" value="1"/>
</dbReference>
<dbReference type="PROSITE" id="PS00237">
    <property type="entry name" value="G_PROTEIN_RECEP_F1_1"/>
    <property type="match status" value="1"/>
</dbReference>
<feature type="domain" description="G-protein coupled receptors family 1 profile" evidence="11">
    <location>
        <begin position="32"/>
        <end position="329"/>
    </location>
</feature>
<dbReference type="GO" id="GO:0004930">
    <property type="term" value="F:G protein-coupled receptor activity"/>
    <property type="evidence" value="ECO:0007669"/>
    <property type="project" value="UniProtKB-KW"/>
</dbReference>
<evidence type="ECO:0000256" key="10">
    <source>
        <dbReference type="SAM" id="Phobius"/>
    </source>
</evidence>
<dbReference type="GO" id="GO:0007186">
    <property type="term" value="P:G protein-coupled receptor signaling pathway"/>
    <property type="evidence" value="ECO:0000318"/>
    <property type="project" value="GO_Central"/>
</dbReference>
<protein>
    <recommendedName>
        <fullName evidence="11">G-protein coupled receptors family 1 profile domain-containing protein</fullName>
    </recommendedName>
</protein>
<feature type="transmembrane region" description="Helical" evidence="10">
    <location>
        <begin position="52"/>
        <end position="73"/>
    </location>
</feature>
<dbReference type="EnsemblMetazoa" id="XM_030985970">
    <property type="protein sequence ID" value="XP_030841830"/>
    <property type="gene ID" value="LOC115924142"/>
</dbReference>
<feature type="transmembrane region" description="Helical" evidence="10">
    <location>
        <begin position="20"/>
        <end position="40"/>
    </location>
</feature>
<dbReference type="Pfam" id="PF00001">
    <property type="entry name" value="7tm_1"/>
    <property type="match status" value="1"/>
</dbReference>
<name>A0A7M7NWM1_STRPU</name>
<feature type="transmembrane region" description="Helical" evidence="10">
    <location>
        <begin position="135"/>
        <end position="159"/>
    </location>
</feature>
<evidence type="ECO:0000256" key="2">
    <source>
        <dbReference type="ARBA" id="ARBA00022475"/>
    </source>
</evidence>
<dbReference type="CDD" id="cd00637">
    <property type="entry name" value="7tm_classA_rhodopsin-like"/>
    <property type="match status" value="1"/>
</dbReference>
<evidence type="ECO:0000256" key="9">
    <source>
        <dbReference type="RuleBase" id="RU000688"/>
    </source>
</evidence>
<dbReference type="AlphaFoldDB" id="A0A7M7NWM1"/>
<sequence length="389" mass="43859">MTQYHNPYSDQVVVHTIVQVWTTINAMIGTCGNIMIIAAVSLHHKLRNIGNVFIINLALADLGVSIVVNLASVVGSITNEAGFFFKHDWLCELVAVICIVTCSCSLWSIATIAFNRYVWICHWNNYHRIFNRRTVPLILLIVWGIAFLIDLPNILGWGVHEFDWKVMSCTGGMAFVHSYALFFASTTFVLPLFIITYSYVGIFRFSHRASAAIRRMQESASIAPGVSTVDHSRLTVRLPTHATKCGAARQLSTAHTAQNRFNRGALRGASASDLRLARSIFIIVIMYLVMWLPFSMTILFDTQKVANRNIYLFTFTLAHMNSSVNCVIYGATNQNFRRGYIRFLRFMMCKAKRFNPLTSTSMNMAVKRNGRVYPLSEGKDDTQQVIISA</sequence>
<dbReference type="GeneID" id="115924142"/>
<dbReference type="PANTHER" id="PTHR24228">
    <property type="entry name" value="B2 BRADYKININ RECEPTOR/ANGIOTENSIN II RECEPTOR"/>
    <property type="match status" value="1"/>
</dbReference>
<dbReference type="RefSeq" id="XP_030841027.1">
    <property type="nucleotide sequence ID" value="XM_030985167.1"/>
</dbReference>
<keyword evidence="4 10" id="KW-1133">Transmembrane helix</keyword>
<evidence type="ECO:0000256" key="6">
    <source>
        <dbReference type="ARBA" id="ARBA00023136"/>
    </source>
</evidence>
<keyword evidence="7 9" id="KW-0675">Receptor</keyword>
<proteinExistence type="inferred from homology"/>
<dbReference type="InterPro" id="IPR000276">
    <property type="entry name" value="GPCR_Rhodpsn"/>
</dbReference>
<dbReference type="RefSeq" id="XP_030841830.1">
    <property type="nucleotide sequence ID" value="XM_030985970.1"/>
</dbReference>
<evidence type="ECO:0000256" key="5">
    <source>
        <dbReference type="ARBA" id="ARBA00023040"/>
    </source>
</evidence>
<dbReference type="GO" id="GO:0005886">
    <property type="term" value="C:plasma membrane"/>
    <property type="evidence" value="ECO:0007669"/>
    <property type="project" value="UniProtKB-SubCell"/>
</dbReference>
<reference evidence="12" key="2">
    <citation type="submission" date="2021-01" db="UniProtKB">
        <authorList>
            <consortium name="EnsemblMetazoa"/>
        </authorList>
    </citation>
    <scope>IDENTIFICATION</scope>
</reference>
<comment type="similarity">
    <text evidence="9">Belongs to the G-protein coupled receptor 1 family.</text>
</comment>
<accession>A0A7M7NWM1</accession>
<dbReference type="GeneID" id="576409"/>
<evidence type="ECO:0000256" key="8">
    <source>
        <dbReference type="ARBA" id="ARBA00023224"/>
    </source>
</evidence>
<feature type="transmembrane region" description="Helical" evidence="10">
    <location>
        <begin position="179"/>
        <end position="200"/>
    </location>
</feature>
<dbReference type="EnsemblMetazoa" id="XM_030985167">
    <property type="protein sequence ID" value="XP_030841027"/>
    <property type="gene ID" value="LOC576409"/>
</dbReference>
<reference evidence="13" key="1">
    <citation type="submission" date="2015-02" db="EMBL/GenBank/DDBJ databases">
        <title>Genome sequencing for Strongylocentrotus purpuratus.</title>
        <authorList>
            <person name="Murali S."/>
            <person name="Liu Y."/>
            <person name="Vee V."/>
            <person name="English A."/>
            <person name="Wang M."/>
            <person name="Skinner E."/>
            <person name="Han Y."/>
            <person name="Muzny D.M."/>
            <person name="Worley K.C."/>
            <person name="Gibbs R.A."/>
        </authorList>
    </citation>
    <scope>NUCLEOTIDE SEQUENCE</scope>
</reference>
<keyword evidence="6 10" id="KW-0472">Membrane</keyword>
<dbReference type="Proteomes" id="UP000007110">
    <property type="component" value="Unassembled WGS sequence"/>
</dbReference>
<evidence type="ECO:0000313" key="13">
    <source>
        <dbReference type="Proteomes" id="UP000007110"/>
    </source>
</evidence>
<dbReference type="PROSITE" id="PS50262">
    <property type="entry name" value="G_PROTEIN_RECEP_F1_2"/>
    <property type="match status" value="1"/>
</dbReference>